<dbReference type="AlphaFoldDB" id="A0A642UHR0"/>
<dbReference type="PROSITE" id="PS50082">
    <property type="entry name" value="WD_REPEATS_2"/>
    <property type="match status" value="1"/>
</dbReference>
<feature type="region of interest" description="Disordered" evidence="8">
    <location>
        <begin position="45"/>
        <end position="109"/>
    </location>
</feature>
<dbReference type="RefSeq" id="XP_034010786.1">
    <property type="nucleotide sequence ID" value="XM_034157281.1"/>
</dbReference>
<dbReference type="VEuPathDB" id="FungiDB:DIURU_004410"/>
<keyword evidence="2" id="KW-0698">rRNA processing</keyword>
<evidence type="ECO:0000256" key="3">
    <source>
        <dbReference type="ARBA" id="ARBA00022574"/>
    </source>
</evidence>
<dbReference type="PANTHER" id="PTHR18359:SF0">
    <property type="entry name" value="U3 SMALL NUCLEOLAR RNA-ASSOCIATED PROTEIN 18 HOMOLOG"/>
    <property type="match status" value="1"/>
</dbReference>
<feature type="compositionally biased region" description="Acidic residues" evidence="8">
    <location>
        <begin position="156"/>
        <end position="172"/>
    </location>
</feature>
<dbReference type="Proteomes" id="UP000449547">
    <property type="component" value="Unassembled WGS sequence"/>
</dbReference>
<keyword evidence="10" id="KW-1185">Reference proteome</keyword>
<evidence type="ECO:0000256" key="2">
    <source>
        <dbReference type="ARBA" id="ARBA00022552"/>
    </source>
</evidence>
<feature type="repeat" description="WD" evidence="7">
    <location>
        <begin position="508"/>
        <end position="537"/>
    </location>
</feature>
<evidence type="ECO:0008006" key="11">
    <source>
        <dbReference type="Google" id="ProtNLM"/>
    </source>
</evidence>
<keyword evidence="5" id="KW-0539">Nucleus</keyword>
<evidence type="ECO:0000313" key="10">
    <source>
        <dbReference type="Proteomes" id="UP000449547"/>
    </source>
</evidence>
<dbReference type="OMA" id="KIRMWEI"/>
<evidence type="ECO:0000256" key="7">
    <source>
        <dbReference type="PROSITE-ProRule" id="PRU00221"/>
    </source>
</evidence>
<keyword evidence="4" id="KW-0677">Repeat</keyword>
<evidence type="ECO:0000256" key="1">
    <source>
        <dbReference type="ARBA" id="ARBA00004604"/>
    </source>
</evidence>
<reference evidence="9 10" key="1">
    <citation type="submission" date="2019-07" db="EMBL/GenBank/DDBJ databases">
        <title>Genome assembly of two rare yeast pathogens: Diutina rugosa and Trichomonascus ciferrii.</title>
        <authorList>
            <person name="Mixao V."/>
            <person name="Saus E."/>
            <person name="Hansen A."/>
            <person name="Lass-Flor C."/>
            <person name="Gabaldon T."/>
        </authorList>
    </citation>
    <scope>NUCLEOTIDE SEQUENCE [LARGE SCALE GENOMIC DNA]</scope>
    <source>
        <strain evidence="9 10">CBS 613</strain>
    </source>
</reference>
<dbReference type="InterPro" id="IPR036322">
    <property type="entry name" value="WD40_repeat_dom_sf"/>
</dbReference>
<dbReference type="InterPro" id="IPR015943">
    <property type="entry name" value="WD40/YVTN_repeat-like_dom_sf"/>
</dbReference>
<dbReference type="GeneID" id="54783061"/>
<accession>A0A642UHR0</accession>
<protein>
    <recommendedName>
        <fullName evidence="11">Anaphase-promoting complex subunit 4 WD40 domain-containing protein</fullName>
    </recommendedName>
</protein>
<comment type="subcellular location">
    <subcellularLocation>
        <location evidence="1">Nucleus</location>
        <location evidence="1">Nucleolus</location>
    </subcellularLocation>
</comment>
<evidence type="ECO:0000256" key="8">
    <source>
        <dbReference type="SAM" id="MobiDB-lite"/>
    </source>
</evidence>
<feature type="compositionally biased region" description="Acidic residues" evidence="8">
    <location>
        <begin position="46"/>
        <end position="109"/>
    </location>
</feature>
<proteinExistence type="inferred from homology"/>
<organism evidence="9 10">
    <name type="scientific">Diutina rugosa</name>
    <name type="common">Yeast</name>
    <name type="synonym">Candida rugosa</name>
    <dbReference type="NCBI Taxonomy" id="5481"/>
    <lineage>
        <taxon>Eukaryota</taxon>
        <taxon>Fungi</taxon>
        <taxon>Dikarya</taxon>
        <taxon>Ascomycota</taxon>
        <taxon>Saccharomycotina</taxon>
        <taxon>Pichiomycetes</taxon>
        <taxon>Debaryomycetaceae</taxon>
        <taxon>Diutina</taxon>
    </lineage>
</organism>
<feature type="region of interest" description="Disordered" evidence="8">
    <location>
        <begin position="156"/>
        <end position="178"/>
    </location>
</feature>
<evidence type="ECO:0000313" key="9">
    <source>
        <dbReference type="EMBL" id="KAA8899228.1"/>
    </source>
</evidence>
<dbReference type="OrthoDB" id="1935146at2759"/>
<comment type="similarity">
    <text evidence="6">Belongs to the WD repeat UTP18 family.</text>
</comment>
<dbReference type="GO" id="GO:0032040">
    <property type="term" value="C:small-subunit processome"/>
    <property type="evidence" value="ECO:0007669"/>
    <property type="project" value="TreeGrafter"/>
</dbReference>
<gene>
    <name evidence="9" type="ORF">DIURU_004410</name>
</gene>
<dbReference type="GO" id="GO:0034388">
    <property type="term" value="C:Pwp2p-containing subcomplex of 90S preribosome"/>
    <property type="evidence" value="ECO:0007669"/>
    <property type="project" value="TreeGrafter"/>
</dbReference>
<dbReference type="Gene3D" id="2.130.10.10">
    <property type="entry name" value="YVTN repeat-like/Quinoprotein amine dehydrogenase"/>
    <property type="match status" value="1"/>
</dbReference>
<sequence length="537" mass="58892">MAADHERTVAAPDAEEIELTRLVFGDTDGFHANLAKVDSLYHDAADADDGYSSDSDDASDDDDDEMLQDDDLFVIDDEGVAVNDDMEIDSDDDDTAGSDDAWNDSDDDEVTVSLTKSAKLKKLRKYEGDDVIRGHSYVHRLRAQFERIYPKPAWVDDWEKDNGDDNSSDQEVDATQSKSRDLAAVLASSVSYLQKGKTKLMSANHLGITRLKDANGARRAKGSIQAVDFHPKHPLLLTAGFDRTVRIYHIDGAQNPFVTSVFFKHTPIASCQFAPLADSTTIYAGGRRKYMNKWDVTSGEVEKISRLYGADAHQSSFEHFKVSPRGRFIGLKGDEGWCNLLNPSGQWARGLKVEGTVGDLAFTSDDSRVLIASTAGDMYEFALDQAAGAKGVNINQPVRKWHDDGVHVTCVSYGGTNDRWVAVGTQSGIVNIYDRVKLEAAVDSGSAPTPIKAVGNIVYPISTLEFSPDGQMLVIASRGKRDLLRIVHLPSARVFPNWPTSGTPLGKVTAVKFAPDNSMLAIANEQARVTLWRLTHY</sequence>
<dbReference type="InterPro" id="IPR045161">
    <property type="entry name" value="Utp18"/>
</dbReference>
<evidence type="ECO:0000256" key="6">
    <source>
        <dbReference type="ARBA" id="ARBA00025767"/>
    </source>
</evidence>
<comment type="caution">
    <text evidence="9">The sequence shown here is derived from an EMBL/GenBank/DDBJ whole genome shotgun (WGS) entry which is preliminary data.</text>
</comment>
<dbReference type="SMART" id="SM00320">
    <property type="entry name" value="WD40"/>
    <property type="match status" value="5"/>
</dbReference>
<name>A0A642UHR0_DIURU</name>
<dbReference type="PANTHER" id="PTHR18359">
    <property type="entry name" value="WD-REPEAT PROTEIN-RELATED"/>
    <property type="match status" value="1"/>
</dbReference>
<dbReference type="InterPro" id="IPR001680">
    <property type="entry name" value="WD40_rpt"/>
</dbReference>
<evidence type="ECO:0000256" key="4">
    <source>
        <dbReference type="ARBA" id="ARBA00022737"/>
    </source>
</evidence>
<evidence type="ECO:0000256" key="5">
    <source>
        <dbReference type="ARBA" id="ARBA00023242"/>
    </source>
</evidence>
<dbReference type="GO" id="GO:0006364">
    <property type="term" value="P:rRNA processing"/>
    <property type="evidence" value="ECO:0007669"/>
    <property type="project" value="UniProtKB-KW"/>
</dbReference>
<dbReference type="EMBL" id="SWFT01000125">
    <property type="protein sequence ID" value="KAA8899228.1"/>
    <property type="molecule type" value="Genomic_DNA"/>
</dbReference>
<dbReference type="Pfam" id="PF00400">
    <property type="entry name" value="WD40"/>
    <property type="match status" value="1"/>
</dbReference>
<dbReference type="SUPFAM" id="SSF50978">
    <property type="entry name" value="WD40 repeat-like"/>
    <property type="match status" value="1"/>
</dbReference>
<keyword evidence="3 7" id="KW-0853">WD repeat</keyword>